<dbReference type="PROSITE" id="PS51192">
    <property type="entry name" value="HELICASE_ATP_BIND_1"/>
    <property type="match status" value="1"/>
</dbReference>
<dbReference type="PANTHER" id="PTHR14950">
    <property type="entry name" value="DICER-RELATED"/>
    <property type="match status" value="1"/>
</dbReference>
<evidence type="ECO:0000313" key="13">
    <source>
        <dbReference type="Proteomes" id="UP001556367"/>
    </source>
</evidence>
<comment type="similarity">
    <text evidence="6">Belongs to the helicase family. Dicer subfamily.</text>
</comment>
<dbReference type="EMBL" id="JASNQZ010000007">
    <property type="protein sequence ID" value="KAL0955017.1"/>
    <property type="molecule type" value="Genomic_DNA"/>
</dbReference>
<dbReference type="SMART" id="SM00535">
    <property type="entry name" value="RIBOc"/>
    <property type="match status" value="2"/>
</dbReference>
<dbReference type="Pfam" id="PF00270">
    <property type="entry name" value="DEAD"/>
    <property type="match status" value="1"/>
</dbReference>
<evidence type="ECO:0000256" key="1">
    <source>
        <dbReference type="ARBA" id="ARBA00022737"/>
    </source>
</evidence>
<evidence type="ECO:0000256" key="7">
    <source>
        <dbReference type="SAM" id="MobiDB-lite"/>
    </source>
</evidence>
<keyword evidence="2" id="KW-0547">Nucleotide-binding</keyword>
<dbReference type="SMART" id="SM00490">
    <property type="entry name" value="HELICc"/>
    <property type="match status" value="1"/>
</dbReference>
<dbReference type="InterPro" id="IPR014001">
    <property type="entry name" value="Helicase_ATP-bd"/>
</dbReference>
<dbReference type="Gene3D" id="3.40.50.300">
    <property type="entry name" value="P-loop containing nucleotide triphosphate hydrolases"/>
    <property type="match status" value="2"/>
</dbReference>
<feature type="compositionally biased region" description="Polar residues" evidence="7">
    <location>
        <begin position="1"/>
        <end position="11"/>
    </location>
</feature>
<gene>
    <name evidence="12" type="ORF">HGRIS_003938</name>
</gene>
<dbReference type="CDD" id="cd18034">
    <property type="entry name" value="DEXHc_dicer"/>
    <property type="match status" value="1"/>
</dbReference>
<dbReference type="InterPro" id="IPR001650">
    <property type="entry name" value="Helicase_C-like"/>
</dbReference>
<evidence type="ECO:0000256" key="6">
    <source>
        <dbReference type="PROSITE-ProRule" id="PRU00657"/>
    </source>
</evidence>
<keyword evidence="6" id="KW-0694">RNA-binding</keyword>
<evidence type="ECO:0000259" key="11">
    <source>
        <dbReference type="PROSITE" id="PS51327"/>
    </source>
</evidence>
<name>A0ABR3JH64_9AGAR</name>
<evidence type="ECO:0000259" key="8">
    <source>
        <dbReference type="PROSITE" id="PS50142"/>
    </source>
</evidence>
<dbReference type="PROSITE" id="PS50142">
    <property type="entry name" value="RNASE_3_2"/>
    <property type="match status" value="2"/>
</dbReference>
<dbReference type="Proteomes" id="UP001556367">
    <property type="component" value="Unassembled WGS sequence"/>
</dbReference>
<dbReference type="Pfam" id="PF03368">
    <property type="entry name" value="Dicer_dimer"/>
    <property type="match status" value="1"/>
</dbReference>
<reference evidence="13" key="1">
    <citation type="submission" date="2024-06" db="EMBL/GenBank/DDBJ databases">
        <title>Multi-omics analyses provide insights into the biosynthesis of the anticancer antibiotic pleurotin in Hohenbuehelia grisea.</title>
        <authorList>
            <person name="Weaver J.A."/>
            <person name="Alberti F."/>
        </authorList>
    </citation>
    <scope>NUCLEOTIDE SEQUENCE [LARGE SCALE GENOMIC DNA]</scope>
    <source>
        <strain evidence="13">T-177</strain>
    </source>
</reference>
<feature type="domain" description="RNase III" evidence="8">
    <location>
        <begin position="1032"/>
        <end position="1186"/>
    </location>
</feature>
<dbReference type="Pfam" id="PF00636">
    <property type="entry name" value="Ribonuclease_3"/>
    <property type="match status" value="2"/>
</dbReference>
<feature type="domain" description="RNase III" evidence="8">
    <location>
        <begin position="1228"/>
        <end position="1412"/>
    </location>
</feature>
<dbReference type="InterPro" id="IPR038248">
    <property type="entry name" value="Dicer_dimer_sf"/>
</dbReference>
<evidence type="ECO:0000256" key="2">
    <source>
        <dbReference type="ARBA" id="ARBA00022741"/>
    </source>
</evidence>
<comment type="caution">
    <text evidence="12">The sequence shown here is derived from an EMBL/GenBank/DDBJ whole genome shotgun (WGS) entry which is preliminary data.</text>
</comment>
<feature type="region of interest" description="Disordered" evidence="7">
    <location>
        <begin position="1"/>
        <end position="22"/>
    </location>
</feature>
<feature type="domain" description="Helicase C-terminal" evidence="10">
    <location>
        <begin position="407"/>
        <end position="579"/>
    </location>
</feature>
<dbReference type="SUPFAM" id="SSF69065">
    <property type="entry name" value="RNase III domain-like"/>
    <property type="match status" value="2"/>
</dbReference>
<dbReference type="SMART" id="SM00487">
    <property type="entry name" value="DEXDc"/>
    <property type="match status" value="1"/>
</dbReference>
<keyword evidence="1" id="KW-0677">Repeat</keyword>
<sequence length="1543" mass="173759">MLTEDATPSSPSKDDEVPLPRRTRGYQQEMLDESLRRNVIIALDTGSGKTHIALLRMKNEIERKANKISWFLTPTVALCEQQFNVIKAALPVSVGIIIGALQPDQWKDPDLWKTVVNTHEVVVSTPQVLLDALRHAYLDMGRDIGLLVLDEAHHAVDNHPYRLIMKEFYFRIPTQPQTSDSSTSSCASRPAILGLTASPIFGGDPVLAFRTLELNLDAIVLSTKHNRHELSSFVHRPHFKHVMYSPPQSQFSTNLAALQAALDRMNIEQDPYVKSLQRRLQKLGPHSQDRSRVDQKLSKALFRKDTVAHKGMRDFCRAALDICDDIGAWAADWFVYRVVERVMEMASNQHDNMLVSWREEEKRYLTNSLPNPQQSLTPPSYFPDDIVDDSSPKVSVLVDCLLSEKAQLEAQNEAFSGIIFVQRRDAVYALATVLTHHPQTRDEFKIGCLVGSSDNTQRHTFLDITRTFLAQTQSETLADFAMGEKNLLISTSVAEEGIDIQGCGCVIRWDPPPNMVSWVQSRGRARRERSTFVSIFAEGGVHDKHVAAWENLERKMVDEYQRDRLSPSPESGSLEEDMDDEDDDVLFVPATGATMTLHSVIGHLDHFCAVIPSTSNVNNRPIYDLDPPDMPEGWHAFEVRRAPAPNVGPFGATVTLPRSLDQTLRVFQVPTKYPTKTSAFRHVAFKAYSALYRADLLNDNLLPHSSVVEPPLEEEVQRLLQDVEKRASMANVSVQMNPWSPYTDIPLPSHETSTEEMCWWEAQFSVEGLPPLRVFTRRPLTAWTPEDGPILYRRGFTPAVPTLTSSSVLLDAESVIPRAQEYTRRVLWAVHGSRMNWNNVDFHYLFLPAGHVEDTLWEQRRLWGEQLCSQRGKPPADALFANAREVGEHFLYPDDLTLVKTGFRFHKSYQFVRWTFDEPNEEQILELEARYKRPGCLDATLPLLIVHEIPSRTNFLHPTANTTLNSSKPYREFLLDPQQCGVVLHSRLEIEYANLLPSVIRAIACSSTVQSLRNALFTGDHISLLDIPASALLPAITAPAASEHFNYQRLETLGDTVLKFVVAIQLLSRHRNWHEGYLSKRKDHIVSNVCLAKHAAVLGIHQWIIRDRLISRKWKPTYFSASNPSSPQPPQHEGTREQEQSTADHNHSGPKPTGGKPKKTSSEQLSTKVLADVVEALIGAAYLHGSFELGLQCARLFDLGAEWHSLPCCIQTILDRVGPDDDIKPAQFVHVEQMLGYTFKRKLLLVEALTHASYQGTIESVSYGRMEFLGDSVLDMIVTDFLYHAPGKSYSPGHIFLRRSAMVNAHMLAYICLRTQTRVVATMPKPQGRGNIAMQDDIQFIQLHQCLLHSSPAVLDDQRQTFTRYQKLKSGIEEALQSGSIYPWASLLRLQAPKFLSDMIESLLGAVYLDSNGDLDAARAVARTLGIMDILERIVRDGVDVLHPVSRVGLWAQGADKKVNYRFEKNKGQVCCVVEVDGEVVVEESAADLGRASAEEVKFVAAEALIRMMNMRDVGLNYDEMKNRRRKSKEQATAPSEGINIDS</sequence>
<evidence type="ECO:0008006" key="14">
    <source>
        <dbReference type="Google" id="ProtNLM"/>
    </source>
</evidence>
<dbReference type="InterPro" id="IPR011545">
    <property type="entry name" value="DEAD/DEAH_box_helicase_dom"/>
</dbReference>
<evidence type="ECO:0000259" key="9">
    <source>
        <dbReference type="PROSITE" id="PS51192"/>
    </source>
</evidence>
<organism evidence="12 13">
    <name type="scientific">Hohenbuehelia grisea</name>
    <dbReference type="NCBI Taxonomy" id="104357"/>
    <lineage>
        <taxon>Eukaryota</taxon>
        <taxon>Fungi</taxon>
        <taxon>Dikarya</taxon>
        <taxon>Basidiomycota</taxon>
        <taxon>Agaricomycotina</taxon>
        <taxon>Agaricomycetes</taxon>
        <taxon>Agaricomycetidae</taxon>
        <taxon>Agaricales</taxon>
        <taxon>Pleurotineae</taxon>
        <taxon>Pleurotaceae</taxon>
        <taxon>Hohenbuehelia</taxon>
    </lineage>
</organism>
<dbReference type="InterPro" id="IPR027417">
    <property type="entry name" value="P-loop_NTPase"/>
</dbReference>
<dbReference type="Gene3D" id="3.30.160.380">
    <property type="entry name" value="Dicer dimerisation domain"/>
    <property type="match status" value="1"/>
</dbReference>
<feature type="region of interest" description="Disordered" evidence="7">
    <location>
        <begin position="1120"/>
        <end position="1164"/>
    </location>
</feature>
<keyword evidence="5" id="KW-0067">ATP-binding</keyword>
<evidence type="ECO:0000259" key="10">
    <source>
        <dbReference type="PROSITE" id="PS51194"/>
    </source>
</evidence>
<evidence type="ECO:0000313" key="12">
    <source>
        <dbReference type="EMBL" id="KAL0955017.1"/>
    </source>
</evidence>
<dbReference type="PANTHER" id="PTHR14950:SF37">
    <property type="entry name" value="ENDORIBONUCLEASE DICER"/>
    <property type="match status" value="1"/>
</dbReference>
<evidence type="ECO:0000256" key="3">
    <source>
        <dbReference type="ARBA" id="ARBA00022801"/>
    </source>
</evidence>
<feature type="compositionally biased region" description="Basic and acidic residues" evidence="7">
    <location>
        <begin position="1133"/>
        <end position="1147"/>
    </location>
</feature>
<feature type="region of interest" description="Disordered" evidence="7">
    <location>
        <begin position="560"/>
        <end position="580"/>
    </location>
</feature>
<keyword evidence="4" id="KW-0347">Helicase</keyword>
<keyword evidence="13" id="KW-1185">Reference proteome</keyword>
<dbReference type="InterPro" id="IPR036389">
    <property type="entry name" value="RNase_III_sf"/>
</dbReference>
<evidence type="ECO:0000256" key="5">
    <source>
        <dbReference type="ARBA" id="ARBA00022840"/>
    </source>
</evidence>
<dbReference type="PROSITE" id="PS51194">
    <property type="entry name" value="HELICASE_CTER"/>
    <property type="match status" value="1"/>
</dbReference>
<feature type="domain" description="Dicer dsRNA-binding fold" evidence="11">
    <location>
        <begin position="600"/>
        <end position="711"/>
    </location>
</feature>
<dbReference type="InterPro" id="IPR005034">
    <property type="entry name" value="Dicer_dimerisation"/>
</dbReference>
<dbReference type="CDD" id="cd00593">
    <property type="entry name" value="RIBOc"/>
    <property type="match status" value="2"/>
</dbReference>
<feature type="domain" description="Helicase ATP-binding" evidence="9">
    <location>
        <begin position="30"/>
        <end position="217"/>
    </location>
</feature>
<proteinExistence type="inferred from homology"/>
<evidence type="ECO:0000256" key="4">
    <source>
        <dbReference type="ARBA" id="ARBA00022806"/>
    </source>
</evidence>
<dbReference type="Gene3D" id="1.10.1520.10">
    <property type="entry name" value="Ribonuclease III domain"/>
    <property type="match status" value="2"/>
</dbReference>
<dbReference type="Pfam" id="PF00271">
    <property type="entry name" value="Helicase_C"/>
    <property type="match status" value="1"/>
</dbReference>
<accession>A0ABR3JH64</accession>
<protein>
    <recommendedName>
        <fullName evidence="14">Dicer-like protein 2</fullName>
    </recommendedName>
</protein>
<dbReference type="SUPFAM" id="SSF52540">
    <property type="entry name" value="P-loop containing nucleoside triphosphate hydrolases"/>
    <property type="match status" value="1"/>
</dbReference>
<feature type="region of interest" description="Disordered" evidence="7">
    <location>
        <begin position="1523"/>
        <end position="1543"/>
    </location>
</feature>
<dbReference type="InterPro" id="IPR000999">
    <property type="entry name" value="RNase_III_dom"/>
</dbReference>
<dbReference type="PROSITE" id="PS51327">
    <property type="entry name" value="DICER_DSRBF"/>
    <property type="match status" value="1"/>
</dbReference>
<keyword evidence="3" id="KW-0378">Hydrolase</keyword>